<accession>A0ABN8P671</accession>
<comment type="caution">
    <text evidence="1">The sequence shown here is derived from an EMBL/GenBank/DDBJ whole genome shotgun (WGS) entry which is preliminary data.</text>
</comment>
<gene>
    <name evidence="1" type="ORF">PLOB_00036203</name>
</gene>
<sequence length="171" mass="19693">MSPKSRKLQKVNNRIMPLNVFILGLALVFLVECRCPDASRYIICTMDSLHSTSSFTFIPYGDITQRCTVHGIEFAWKDLKRKLSTYLNDVSPIRAWGGNYHYYLNVDRCAYGGLLKLSANVKGLCGPYIFAVNNNCTAVYYHQDAPHAGWKRYQSVRYYPELQRLLICKSY</sequence>
<name>A0ABN8P671_9CNID</name>
<organism evidence="1 2">
    <name type="scientific">Porites lobata</name>
    <dbReference type="NCBI Taxonomy" id="104759"/>
    <lineage>
        <taxon>Eukaryota</taxon>
        <taxon>Metazoa</taxon>
        <taxon>Cnidaria</taxon>
        <taxon>Anthozoa</taxon>
        <taxon>Hexacorallia</taxon>
        <taxon>Scleractinia</taxon>
        <taxon>Fungiina</taxon>
        <taxon>Poritidae</taxon>
        <taxon>Porites</taxon>
    </lineage>
</organism>
<protein>
    <submittedName>
        <fullName evidence="1">Uncharacterized protein</fullName>
    </submittedName>
</protein>
<reference evidence="1 2" key="1">
    <citation type="submission" date="2022-05" db="EMBL/GenBank/DDBJ databases">
        <authorList>
            <consortium name="Genoscope - CEA"/>
            <person name="William W."/>
        </authorList>
    </citation>
    <scope>NUCLEOTIDE SEQUENCE [LARGE SCALE GENOMIC DNA]</scope>
</reference>
<proteinExistence type="predicted"/>
<keyword evidence="2" id="KW-1185">Reference proteome</keyword>
<evidence type="ECO:0000313" key="2">
    <source>
        <dbReference type="Proteomes" id="UP001159405"/>
    </source>
</evidence>
<evidence type="ECO:0000313" key="1">
    <source>
        <dbReference type="EMBL" id="CAH3131645.1"/>
    </source>
</evidence>
<dbReference type="Proteomes" id="UP001159405">
    <property type="component" value="Unassembled WGS sequence"/>
</dbReference>
<dbReference type="EMBL" id="CALNXK010000050">
    <property type="protein sequence ID" value="CAH3131645.1"/>
    <property type="molecule type" value="Genomic_DNA"/>
</dbReference>